<keyword evidence="5" id="KW-0680">Restriction system</keyword>
<feature type="compositionally biased region" description="Basic and acidic residues" evidence="9">
    <location>
        <begin position="176"/>
        <end position="194"/>
    </location>
</feature>
<evidence type="ECO:0000259" key="10">
    <source>
        <dbReference type="Pfam" id="PF01555"/>
    </source>
</evidence>
<accession>A0A1H2K0V3</accession>
<evidence type="ECO:0000256" key="8">
    <source>
        <dbReference type="RuleBase" id="RU362026"/>
    </source>
</evidence>
<dbReference type="GO" id="GO:0032259">
    <property type="term" value="P:methylation"/>
    <property type="evidence" value="ECO:0007669"/>
    <property type="project" value="UniProtKB-KW"/>
</dbReference>
<dbReference type="InterPro" id="IPR029063">
    <property type="entry name" value="SAM-dependent_MTases_sf"/>
</dbReference>
<dbReference type="AlphaFoldDB" id="A0A1H2K0V3"/>
<name>A0A1H2K0V3_9ACTN</name>
<dbReference type="EC" id="2.1.1.-" evidence="8"/>
<dbReference type="Proteomes" id="UP000183180">
    <property type="component" value="Unassembled WGS sequence"/>
</dbReference>
<dbReference type="PANTHER" id="PTHR13370">
    <property type="entry name" value="RNA METHYLASE-RELATED"/>
    <property type="match status" value="1"/>
</dbReference>
<evidence type="ECO:0000313" key="11">
    <source>
        <dbReference type="EMBL" id="SDU62337.1"/>
    </source>
</evidence>
<feature type="region of interest" description="Disordered" evidence="9">
    <location>
        <begin position="322"/>
        <end position="341"/>
    </location>
</feature>
<dbReference type="GO" id="GO:0009307">
    <property type="term" value="P:DNA restriction-modification system"/>
    <property type="evidence" value="ECO:0007669"/>
    <property type="project" value="UniProtKB-KW"/>
</dbReference>
<dbReference type="InterPro" id="IPR002941">
    <property type="entry name" value="DNA_methylase_N4/N6"/>
</dbReference>
<evidence type="ECO:0000256" key="5">
    <source>
        <dbReference type="ARBA" id="ARBA00022747"/>
    </source>
</evidence>
<evidence type="ECO:0000256" key="4">
    <source>
        <dbReference type="ARBA" id="ARBA00022691"/>
    </source>
</evidence>
<evidence type="ECO:0000256" key="6">
    <source>
        <dbReference type="ARBA" id="ARBA00023125"/>
    </source>
</evidence>
<dbReference type="Pfam" id="PF01555">
    <property type="entry name" value="N6_N4_Mtase"/>
    <property type="match status" value="1"/>
</dbReference>
<comment type="similarity">
    <text evidence="1">Belongs to the N(4)/N(6)-methyltransferase family. N(4) subfamily.</text>
</comment>
<dbReference type="PROSITE" id="PS00093">
    <property type="entry name" value="N4_MTASE"/>
    <property type="match status" value="1"/>
</dbReference>
<dbReference type="InterPro" id="IPR001091">
    <property type="entry name" value="RM_Methyltransferase"/>
</dbReference>
<dbReference type="Gene3D" id="3.40.50.150">
    <property type="entry name" value="Vaccinia Virus protein VP39"/>
    <property type="match status" value="1"/>
</dbReference>
<keyword evidence="6" id="KW-0238">DNA-binding</keyword>
<dbReference type="InterPro" id="IPR017985">
    <property type="entry name" value="MeTrfase_CN4_CS"/>
</dbReference>
<dbReference type="GO" id="GO:0005737">
    <property type="term" value="C:cytoplasm"/>
    <property type="evidence" value="ECO:0007669"/>
    <property type="project" value="TreeGrafter"/>
</dbReference>
<evidence type="ECO:0000313" key="12">
    <source>
        <dbReference type="Proteomes" id="UP000183180"/>
    </source>
</evidence>
<feature type="region of interest" description="Disordered" evidence="9">
    <location>
        <begin position="164"/>
        <end position="209"/>
    </location>
</feature>
<dbReference type="GO" id="GO:0003677">
    <property type="term" value="F:DNA binding"/>
    <property type="evidence" value="ECO:0007669"/>
    <property type="project" value="UniProtKB-KW"/>
</dbReference>
<dbReference type="GO" id="GO:0008170">
    <property type="term" value="F:N-methyltransferase activity"/>
    <property type="evidence" value="ECO:0007669"/>
    <property type="project" value="InterPro"/>
</dbReference>
<keyword evidence="4" id="KW-0949">S-adenosyl-L-methionine</keyword>
<evidence type="ECO:0000256" key="1">
    <source>
        <dbReference type="ARBA" id="ARBA00010203"/>
    </source>
</evidence>
<keyword evidence="2 11" id="KW-0489">Methyltransferase</keyword>
<feature type="domain" description="DNA methylase N-4/N-6" evidence="10">
    <location>
        <begin position="26"/>
        <end position="320"/>
    </location>
</feature>
<sequence length="341" mass="38192">MSGPLRNQVLTGDALTQLRFLPDARIDCIITSPPYFRLRDYGHGDQLGLESHVDAWVAQLRAVLTECARVLVPTGTLWLNLGDTYSTHIREGAERKSLLLGPERLALHLIADGWVVRNKIVWAKTNTVPSSVRDRLTASHEVVYLLTRSPRYYFDLDEIRIPHVSQPPRRSPRPVNRAEKAGRGPNTHSDRGLLDLRANGRVGHPLGKNPGDVWAMSVSNFRSSHIATYPESLVRRMILAGCPRLRCSHCRSPWTRQLVRHGDQAHRKPPRPSCACDAPAEPGLVLDPFIGSGTTAVVAARTGRDWLGIEINPRYVEVAEQRIQTTRQPNTPQPTKRKEVL</sequence>
<feature type="compositionally biased region" description="Low complexity" evidence="9">
    <location>
        <begin position="322"/>
        <end position="334"/>
    </location>
</feature>
<evidence type="ECO:0000256" key="9">
    <source>
        <dbReference type="SAM" id="MobiDB-lite"/>
    </source>
</evidence>
<evidence type="ECO:0000256" key="3">
    <source>
        <dbReference type="ARBA" id="ARBA00022679"/>
    </source>
</evidence>
<dbReference type="STRING" id="158898.SAMN04488548_1342729"/>
<dbReference type="PRINTS" id="PR00508">
    <property type="entry name" value="S21N4MTFRASE"/>
</dbReference>
<dbReference type="PANTHER" id="PTHR13370:SF3">
    <property type="entry name" value="TRNA (GUANINE(10)-N2)-METHYLTRANSFERASE HOMOLOG"/>
    <property type="match status" value="1"/>
</dbReference>
<proteinExistence type="inferred from homology"/>
<gene>
    <name evidence="11" type="ORF">SAMN04488548_1342729</name>
</gene>
<dbReference type="EMBL" id="FNLM01000034">
    <property type="protein sequence ID" value="SDU62337.1"/>
    <property type="molecule type" value="Genomic_DNA"/>
</dbReference>
<protein>
    <recommendedName>
        <fullName evidence="8">Methyltransferase</fullName>
        <ecNumber evidence="8">2.1.1.-</ecNumber>
    </recommendedName>
</protein>
<evidence type="ECO:0000256" key="2">
    <source>
        <dbReference type="ARBA" id="ARBA00022603"/>
    </source>
</evidence>
<dbReference type="GO" id="GO:0015667">
    <property type="term" value="F:site-specific DNA-methyltransferase (cytosine-N4-specific) activity"/>
    <property type="evidence" value="ECO:0007669"/>
    <property type="project" value="UniProtKB-EC"/>
</dbReference>
<evidence type="ECO:0000256" key="7">
    <source>
        <dbReference type="ARBA" id="ARBA00049120"/>
    </source>
</evidence>
<organism evidence="11 12">
    <name type="scientific">Gordonia westfalica</name>
    <dbReference type="NCBI Taxonomy" id="158898"/>
    <lineage>
        <taxon>Bacteria</taxon>
        <taxon>Bacillati</taxon>
        <taxon>Actinomycetota</taxon>
        <taxon>Actinomycetes</taxon>
        <taxon>Mycobacteriales</taxon>
        <taxon>Gordoniaceae</taxon>
        <taxon>Gordonia</taxon>
    </lineage>
</organism>
<comment type="catalytic activity">
    <reaction evidence="7">
        <text>a 2'-deoxycytidine in DNA + S-adenosyl-L-methionine = an N(4)-methyl-2'-deoxycytidine in DNA + S-adenosyl-L-homocysteine + H(+)</text>
        <dbReference type="Rhea" id="RHEA:16857"/>
        <dbReference type="Rhea" id="RHEA-COMP:11369"/>
        <dbReference type="Rhea" id="RHEA-COMP:13674"/>
        <dbReference type="ChEBI" id="CHEBI:15378"/>
        <dbReference type="ChEBI" id="CHEBI:57856"/>
        <dbReference type="ChEBI" id="CHEBI:59789"/>
        <dbReference type="ChEBI" id="CHEBI:85452"/>
        <dbReference type="ChEBI" id="CHEBI:137933"/>
        <dbReference type="EC" id="2.1.1.113"/>
    </reaction>
</comment>
<dbReference type="SUPFAM" id="SSF53335">
    <property type="entry name" value="S-adenosyl-L-methionine-dependent methyltransferases"/>
    <property type="match status" value="1"/>
</dbReference>
<keyword evidence="3" id="KW-0808">Transferase</keyword>
<reference evidence="11 12" key="1">
    <citation type="submission" date="2016-10" db="EMBL/GenBank/DDBJ databases">
        <authorList>
            <person name="de Groot N.N."/>
        </authorList>
    </citation>
    <scope>NUCLEOTIDE SEQUENCE [LARGE SCALE GENOMIC DNA]</scope>
    <source>
        <strain evidence="11 12">DSM 44215</strain>
    </source>
</reference>